<evidence type="ECO:0000256" key="4">
    <source>
        <dbReference type="ARBA" id="ARBA00022728"/>
    </source>
</evidence>
<sequence>MGSGDLNMKKSWFPGLIKNRARVWEDQEAARQERKRAEQLRKEIEQERQANELQRLSELAGAPKKKQRVEFLYAGGGAGSSAAMEQEREAYLLGKKRIDDVL</sequence>
<feature type="non-terminal residue" evidence="10">
    <location>
        <position position="102"/>
    </location>
</feature>
<dbReference type="GO" id="GO:0000398">
    <property type="term" value="P:mRNA splicing, via spliceosome"/>
    <property type="evidence" value="ECO:0007669"/>
    <property type="project" value="TreeGrafter"/>
</dbReference>
<dbReference type="InterPro" id="IPR051376">
    <property type="entry name" value="CWC25_splicing_factor"/>
</dbReference>
<dbReference type="OrthoDB" id="21123at2759"/>
<proteinExistence type="inferred from homology"/>
<keyword evidence="5 8" id="KW-0175">Coiled coil</keyword>
<accession>A0A1Y2FNP6</accession>
<dbReference type="InterPro" id="IPR019339">
    <property type="entry name" value="CIR_N_dom"/>
</dbReference>
<comment type="caution">
    <text evidence="10">The sequence shown here is derived from an EMBL/GenBank/DDBJ whole genome shotgun (WGS) entry which is preliminary data.</text>
</comment>
<dbReference type="PANTHER" id="PTHR16196">
    <property type="entry name" value="CELL CYCLE CONTROL PROTEIN CWF25"/>
    <property type="match status" value="1"/>
</dbReference>
<keyword evidence="3" id="KW-0507">mRNA processing</keyword>
<evidence type="ECO:0000256" key="1">
    <source>
        <dbReference type="ARBA" id="ARBA00004123"/>
    </source>
</evidence>
<name>A0A1Y2FNP6_PROLT</name>
<dbReference type="GO" id="GO:0005684">
    <property type="term" value="C:U2-type spliceosomal complex"/>
    <property type="evidence" value="ECO:0007669"/>
    <property type="project" value="TreeGrafter"/>
</dbReference>
<feature type="domain" description="CBF1-interacting co-repressor CIR N-terminal" evidence="9">
    <location>
        <begin position="11"/>
        <end position="47"/>
    </location>
</feature>
<dbReference type="GeneID" id="63783721"/>
<evidence type="ECO:0000256" key="6">
    <source>
        <dbReference type="ARBA" id="ARBA00023187"/>
    </source>
</evidence>
<evidence type="ECO:0000313" key="10">
    <source>
        <dbReference type="EMBL" id="ORY85622.1"/>
    </source>
</evidence>
<protein>
    <recommendedName>
        <fullName evidence="9">CBF1-interacting co-repressor CIR N-terminal domain-containing protein</fullName>
    </recommendedName>
</protein>
<dbReference type="PANTHER" id="PTHR16196:SF0">
    <property type="entry name" value="PRE-MRNA-SPLICING FACTOR CWC25 HOMOLOG"/>
    <property type="match status" value="1"/>
</dbReference>
<dbReference type="OMA" id="ESAWEEM"/>
<dbReference type="STRING" id="56484.A0A1Y2FNP6"/>
<evidence type="ECO:0000256" key="8">
    <source>
        <dbReference type="SAM" id="Coils"/>
    </source>
</evidence>
<evidence type="ECO:0000256" key="2">
    <source>
        <dbReference type="ARBA" id="ARBA00006695"/>
    </source>
</evidence>
<keyword evidence="4" id="KW-0747">Spliceosome</keyword>
<feature type="coiled-coil region" evidence="8">
    <location>
        <begin position="27"/>
        <end position="57"/>
    </location>
</feature>
<gene>
    <name evidence="10" type="ORF">BCR37DRAFT_333932</name>
</gene>
<comment type="subcellular location">
    <subcellularLocation>
        <location evidence="1">Nucleus</location>
    </subcellularLocation>
</comment>
<evidence type="ECO:0000259" key="9">
    <source>
        <dbReference type="SMART" id="SM01083"/>
    </source>
</evidence>
<evidence type="ECO:0000256" key="7">
    <source>
        <dbReference type="ARBA" id="ARBA00023242"/>
    </source>
</evidence>
<evidence type="ECO:0000313" key="11">
    <source>
        <dbReference type="Proteomes" id="UP000193685"/>
    </source>
</evidence>
<evidence type="ECO:0000256" key="3">
    <source>
        <dbReference type="ARBA" id="ARBA00022664"/>
    </source>
</evidence>
<keyword evidence="7" id="KW-0539">Nucleus</keyword>
<dbReference type="AlphaFoldDB" id="A0A1Y2FNP6"/>
<organism evidence="10 11">
    <name type="scientific">Protomyces lactucae-debilis</name>
    <dbReference type="NCBI Taxonomy" id="2754530"/>
    <lineage>
        <taxon>Eukaryota</taxon>
        <taxon>Fungi</taxon>
        <taxon>Dikarya</taxon>
        <taxon>Ascomycota</taxon>
        <taxon>Taphrinomycotina</taxon>
        <taxon>Taphrinomycetes</taxon>
        <taxon>Taphrinales</taxon>
        <taxon>Protomycetaceae</taxon>
        <taxon>Protomyces</taxon>
    </lineage>
</organism>
<dbReference type="Proteomes" id="UP000193685">
    <property type="component" value="Unassembled WGS sequence"/>
</dbReference>
<keyword evidence="11" id="KW-1185">Reference proteome</keyword>
<dbReference type="EMBL" id="MCFI01000004">
    <property type="protein sequence ID" value="ORY85622.1"/>
    <property type="molecule type" value="Genomic_DNA"/>
</dbReference>
<reference evidence="10 11" key="1">
    <citation type="submission" date="2016-07" db="EMBL/GenBank/DDBJ databases">
        <title>Pervasive Adenine N6-methylation of Active Genes in Fungi.</title>
        <authorList>
            <consortium name="DOE Joint Genome Institute"/>
            <person name="Mondo S.J."/>
            <person name="Dannebaum R.O."/>
            <person name="Kuo R.C."/>
            <person name="Labutti K."/>
            <person name="Haridas S."/>
            <person name="Kuo A."/>
            <person name="Salamov A."/>
            <person name="Ahrendt S.R."/>
            <person name="Lipzen A."/>
            <person name="Sullivan W."/>
            <person name="Andreopoulos W.B."/>
            <person name="Clum A."/>
            <person name="Lindquist E."/>
            <person name="Daum C."/>
            <person name="Ramamoorthy G.K."/>
            <person name="Gryganskyi A."/>
            <person name="Culley D."/>
            <person name="Magnuson J.K."/>
            <person name="James T.Y."/>
            <person name="O'Malley M.A."/>
            <person name="Stajich J.E."/>
            <person name="Spatafora J.W."/>
            <person name="Visel A."/>
            <person name="Grigoriev I.V."/>
        </authorList>
    </citation>
    <scope>NUCLEOTIDE SEQUENCE [LARGE SCALE GENOMIC DNA]</scope>
    <source>
        <strain evidence="10 11">12-1054</strain>
    </source>
</reference>
<keyword evidence="6" id="KW-0508">mRNA splicing</keyword>
<dbReference type="Pfam" id="PF10197">
    <property type="entry name" value="Cir_N"/>
    <property type="match status" value="1"/>
</dbReference>
<comment type="similarity">
    <text evidence="2">Belongs to the CWC25 family.</text>
</comment>
<dbReference type="RefSeq" id="XP_040727104.1">
    <property type="nucleotide sequence ID" value="XM_040867122.1"/>
</dbReference>
<evidence type="ECO:0000256" key="5">
    <source>
        <dbReference type="ARBA" id="ARBA00023054"/>
    </source>
</evidence>
<dbReference type="SMART" id="SM01083">
    <property type="entry name" value="Cir_N"/>
    <property type="match status" value="1"/>
</dbReference>